<dbReference type="PROSITE" id="PS51842">
    <property type="entry name" value="IF_ROD_2"/>
    <property type="match status" value="1"/>
</dbReference>
<keyword evidence="7" id="KW-1185">Reference proteome</keyword>
<evidence type="ECO:0000313" key="8">
    <source>
        <dbReference type="WBParaSite" id="SBAD_0000082701-mRNA-1"/>
    </source>
</evidence>
<evidence type="ECO:0000256" key="4">
    <source>
        <dbReference type="SAM" id="MobiDB-lite"/>
    </source>
</evidence>
<dbReference type="Gene3D" id="1.20.5.1160">
    <property type="entry name" value="Vasodilator-stimulated phosphoprotein"/>
    <property type="match status" value="1"/>
</dbReference>
<gene>
    <name evidence="6" type="ORF">SBAD_LOCUS804</name>
</gene>
<evidence type="ECO:0000313" key="6">
    <source>
        <dbReference type="EMBL" id="VDO92176.1"/>
    </source>
</evidence>
<dbReference type="GO" id="GO:0005652">
    <property type="term" value="C:nuclear lamina"/>
    <property type="evidence" value="ECO:0007669"/>
    <property type="project" value="TreeGrafter"/>
</dbReference>
<dbReference type="OrthoDB" id="2441647at2759"/>
<protein>
    <submittedName>
        <fullName evidence="8">IF rod domain-containing protein</fullName>
    </submittedName>
</protein>
<dbReference type="PANTHER" id="PTHR45721:SF12">
    <property type="entry name" value="INTERMEDIATE FILAMENT PROTEIN IFA-1"/>
    <property type="match status" value="1"/>
</dbReference>
<evidence type="ECO:0000256" key="1">
    <source>
        <dbReference type="ARBA" id="ARBA00022754"/>
    </source>
</evidence>
<feature type="region of interest" description="Disordered" evidence="4">
    <location>
        <begin position="122"/>
        <end position="141"/>
    </location>
</feature>
<feature type="coiled-coil region" evidence="3">
    <location>
        <begin position="279"/>
        <end position="377"/>
    </location>
</feature>
<keyword evidence="2 3" id="KW-0175">Coiled coil</keyword>
<accession>A0A183IB10</accession>
<feature type="region of interest" description="Disordered" evidence="4">
    <location>
        <begin position="197"/>
        <end position="228"/>
    </location>
</feature>
<name>A0A183IB10_9BILA</name>
<dbReference type="GO" id="GO:0090435">
    <property type="term" value="P:protein localization to nuclear envelope"/>
    <property type="evidence" value="ECO:0007669"/>
    <property type="project" value="TreeGrafter"/>
</dbReference>
<organism evidence="8">
    <name type="scientific">Soboliphyme baturini</name>
    <dbReference type="NCBI Taxonomy" id="241478"/>
    <lineage>
        <taxon>Eukaryota</taxon>
        <taxon>Metazoa</taxon>
        <taxon>Ecdysozoa</taxon>
        <taxon>Nematoda</taxon>
        <taxon>Enoplea</taxon>
        <taxon>Dorylaimia</taxon>
        <taxon>Dioctophymatida</taxon>
        <taxon>Dioctophymatoidea</taxon>
        <taxon>Soboliphymatidae</taxon>
        <taxon>Soboliphyme</taxon>
    </lineage>
</organism>
<dbReference type="GO" id="GO:0005200">
    <property type="term" value="F:structural constituent of cytoskeleton"/>
    <property type="evidence" value="ECO:0007669"/>
    <property type="project" value="TreeGrafter"/>
</dbReference>
<dbReference type="WBParaSite" id="SBAD_0000082701-mRNA-1">
    <property type="protein sequence ID" value="SBAD_0000082701-mRNA-1"/>
    <property type="gene ID" value="SBAD_0000082701"/>
</dbReference>
<dbReference type="GO" id="GO:0007097">
    <property type="term" value="P:nuclear migration"/>
    <property type="evidence" value="ECO:0007669"/>
    <property type="project" value="TreeGrafter"/>
</dbReference>
<evidence type="ECO:0000256" key="2">
    <source>
        <dbReference type="ARBA" id="ARBA00023054"/>
    </source>
</evidence>
<sequence>MRHSHRDAARRGTAIVCTFVGRSSRVGFTSIRQYRKSGGIKRLPSKRVDRRRTVVSEPVSPQGGELYRSTEPTDQRMNKSRRGAGDGRLGSDDDGSGSIQLVGGSVELCRIASEQMGLAVRKNAGTQPRPRPWHSASSRQRLAAAAASRGVKSGLVRGAVTAAVAADADWWRIGYASCTSSFSDEVKTDLLFSNVTSCPRTTTTTSSNTRTSDETHSVGGGSNMESSEYRSTISARPNFARTSTSNMWSPSGGRVLKIVTEMGSTTSSSFSPSFSAGAASAILESREREKKEMQDLNDRLASYIEKVRFLEAQNRKLAADLEALRSRWGKDTSSIKSMYEGELTEARKLIDDTAKSKAQLEDQINRLQSELSEFRRK</sequence>
<dbReference type="GO" id="GO:0005882">
    <property type="term" value="C:intermediate filament"/>
    <property type="evidence" value="ECO:0007669"/>
    <property type="project" value="UniProtKB-KW"/>
</dbReference>
<evidence type="ECO:0000259" key="5">
    <source>
        <dbReference type="PROSITE" id="PS51842"/>
    </source>
</evidence>
<feature type="region of interest" description="Disordered" evidence="4">
    <location>
        <begin position="42"/>
        <end position="98"/>
    </location>
</feature>
<dbReference type="GO" id="GO:0006998">
    <property type="term" value="P:nuclear envelope organization"/>
    <property type="evidence" value="ECO:0007669"/>
    <property type="project" value="TreeGrafter"/>
</dbReference>
<dbReference type="SUPFAM" id="SSF64593">
    <property type="entry name" value="Intermediate filament protein, coiled coil region"/>
    <property type="match status" value="1"/>
</dbReference>
<dbReference type="GO" id="GO:0051664">
    <property type="term" value="P:nuclear pore localization"/>
    <property type="evidence" value="ECO:0007669"/>
    <property type="project" value="TreeGrafter"/>
</dbReference>
<keyword evidence="1" id="KW-0403">Intermediate filament</keyword>
<feature type="compositionally biased region" description="Low complexity" evidence="4">
    <location>
        <begin position="197"/>
        <end position="210"/>
    </location>
</feature>
<dbReference type="PANTHER" id="PTHR45721">
    <property type="entry name" value="LAMIN DM0-RELATED"/>
    <property type="match status" value="1"/>
</dbReference>
<feature type="compositionally biased region" description="Basic and acidic residues" evidence="4">
    <location>
        <begin position="71"/>
        <end position="91"/>
    </location>
</feature>
<dbReference type="FunFam" id="1.20.5.1160:FF:000023">
    <property type="entry name" value="Intermediate filament protein ifa-1"/>
    <property type="match status" value="1"/>
</dbReference>
<feature type="domain" description="IF rod" evidence="5">
    <location>
        <begin position="289"/>
        <end position="377"/>
    </location>
</feature>
<proteinExistence type="predicted"/>
<dbReference type="GO" id="GO:0031507">
    <property type="term" value="P:heterochromatin formation"/>
    <property type="evidence" value="ECO:0007669"/>
    <property type="project" value="TreeGrafter"/>
</dbReference>
<reference evidence="6 7" key="2">
    <citation type="submission" date="2018-11" db="EMBL/GenBank/DDBJ databases">
        <authorList>
            <consortium name="Pathogen Informatics"/>
        </authorList>
    </citation>
    <scope>NUCLEOTIDE SEQUENCE [LARGE SCALE GENOMIC DNA]</scope>
</reference>
<evidence type="ECO:0000256" key="3">
    <source>
        <dbReference type="SAM" id="Coils"/>
    </source>
</evidence>
<evidence type="ECO:0000313" key="7">
    <source>
        <dbReference type="Proteomes" id="UP000270296"/>
    </source>
</evidence>
<dbReference type="AlphaFoldDB" id="A0A183IB10"/>
<dbReference type="Pfam" id="PF00038">
    <property type="entry name" value="Filament"/>
    <property type="match status" value="1"/>
</dbReference>
<reference evidence="8" key="1">
    <citation type="submission" date="2016-06" db="UniProtKB">
        <authorList>
            <consortium name="WormBaseParasite"/>
        </authorList>
    </citation>
    <scope>IDENTIFICATION</scope>
</reference>
<dbReference type="InterPro" id="IPR039008">
    <property type="entry name" value="IF_rod_dom"/>
</dbReference>
<dbReference type="EMBL" id="UZAM01006629">
    <property type="protein sequence ID" value="VDO92176.1"/>
    <property type="molecule type" value="Genomic_DNA"/>
</dbReference>
<dbReference type="Proteomes" id="UP000270296">
    <property type="component" value="Unassembled WGS sequence"/>
</dbReference>